<gene>
    <name evidence="4" type="ORF">BHLFYP23_00096</name>
</gene>
<feature type="transmembrane region" description="Helical" evidence="3">
    <location>
        <begin position="363"/>
        <end position="384"/>
    </location>
</feature>
<dbReference type="Gene3D" id="1.10.1760.20">
    <property type="match status" value="1"/>
</dbReference>
<evidence type="ECO:0000256" key="1">
    <source>
        <dbReference type="ARBA" id="ARBA00022692"/>
    </source>
</evidence>
<feature type="transmembrane region" description="Helical" evidence="3">
    <location>
        <begin position="269"/>
        <end position="288"/>
    </location>
</feature>
<keyword evidence="3" id="KW-0472">Membrane</keyword>
<feature type="transmembrane region" description="Helical" evidence="3">
    <location>
        <begin position="12"/>
        <end position="33"/>
    </location>
</feature>
<keyword evidence="2 3" id="KW-1133">Transmembrane helix</keyword>
<dbReference type="RefSeq" id="WP_009246808.1">
    <property type="nucleotide sequence ID" value="NZ_CACRSY010000012.1"/>
</dbReference>
<feature type="transmembrane region" description="Helical" evidence="3">
    <location>
        <begin position="212"/>
        <end position="234"/>
    </location>
</feature>
<name>A0A6N2TSZ5_BLAHA</name>
<feature type="transmembrane region" description="Helical" evidence="3">
    <location>
        <begin position="333"/>
        <end position="351"/>
    </location>
</feature>
<feature type="transmembrane region" description="Helical" evidence="3">
    <location>
        <begin position="404"/>
        <end position="429"/>
    </location>
</feature>
<dbReference type="GO" id="GO:0016020">
    <property type="term" value="C:membrane"/>
    <property type="evidence" value="ECO:0007669"/>
    <property type="project" value="InterPro"/>
</dbReference>
<evidence type="ECO:0000256" key="2">
    <source>
        <dbReference type="ARBA" id="ARBA00022989"/>
    </source>
</evidence>
<evidence type="ECO:0000256" key="3">
    <source>
        <dbReference type="SAM" id="Phobius"/>
    </source>
</evidence>
<dbReference type="PANTHER" id="PTHR37815:SF3">
    <property type="entry name" value="UPF0397 PROTEIN SPR0429"/>
    <property type="match status" value="1"/>
</dbReference>
<sequence length="447" mass="50415">MQKKQATGVDTWAMLPVYGSIFVIICTIFLPWISIPVLKYSKLPTTYTFWNFDECVQNVKRSIQEGGRLKMNTFTGQELEILQTIGQILKIAAVLLIVAMLICGIVSYKMKKKGVVYVKILFFIAALYPVFVFLLIGAGNLFINERMGRTSDFINLTIHSYIQMTSWQYGQLIISALLFIFARKFLDTQAEKKQQMYIERSMKKDRRIGKRTLVSLLLILAAIPFVIFFGIFFLNDRSDIFISMCIIGLSMIPFCMVFEGRNPQAREILLIAVMAAIAVVGRMAFFMLPQFKPVTAIVIIAGVGLGAEAGFLTGAMAGFVSNFFFGQGPWTPWQMFSFGIIGFLAGVIFSKSKNRKGSREAEWLHVLTLCIFGGLATLVIYGLLMDTSTVFMSSQELTWQAFLAVYISGFPFNVIHAVSTVIFLFFLALPMERKLDRIKKKYGILEV</sequence>
<organism evidence="4">
    <name type="scientific">Blautia hansenii</name>
    <name type="common">Ruminococcus hansenii</name>
    <dbReference type="NCBI Taxonomy" id="1322"/>
    <lineage>
        <taxon>Bacteria</taxon>
        <taxon>Bacillati</taxon>
        <taxon>Bacillota</taxon>
        <taxon>Clostridia</taxon>
        <taxon>Lachnospirales</taxon>
        <taxon>Lachnospiraceae</taxon>
        <taxon>Blautia</taxon>
    </lineage>
</organism>
<keyword evidence="1 3" id="KW-0812">Transmembrane</keyword>
<protein>
    <recommendedName>
        <fullName evidence="5">ECF transporter S component</fullName>
    </recommendedName>
</protein>
<feature type="transmembrane region" description="Helical" evidence="3">
    <location>
        <begin position="169"/>
        <end position="186"/>
    </location>
</feature>
<dbReference type="EMBL" id="CACRSY010000012">
    <property type="protein sequence ID" value="VYT08725.1"/>
    <property type="molecule type" value="Genomic_DNA"/>
</dbReference>
<proteinExistence type="predicted"/>
<dbReference type="PANTHER" id="PTHR37815">
    <property type="entry name" value="UPF0397 PROTEIN BC_2624-RELATED"/>
    <property type="match status" value="1"/>
</dbReference>
<evidence type="ECO:0000313" key="4">
    <source>
        <dbReference type="EMBL" id="VYT08725.1"/>
    </source>
</evidence>
<reference evidence="4" key="1">
    <citation type="submission" date="2019-11" db="EMBL/GenBank/DDBJ databases">
        <authorList>
            <person name="Feng L."/>
        </authorList>
    </citation>
    <scope>NUCLEOTIDE SEQUENCE</scope>
    <source>
        <strain evidence="4">BhanseniiLFYP23</strain>
    </source>
</reference>
<dbReference type="InterPro" id="IPR009825">
    <property type="entry name" value="ECF_substrate-spec-like"/>
</dbReference>
<feature type="transmembrane region" description="Helical" evidence="3">
    <location>
        <begin position="88"/>
        <end position="108"/>
    </location>
</feature>
<accession>A0A6N2TSZ5</accession>
<feature type="transmembrane region" description="Helical" evidence="3">
    <location>
        <begin position="120"/>
        <end position="143"/>
    </location>
</feature>
<dbReference type="AlphaFoldDB" id="A0A6N2TSZ5"/>
<dbReference type="Pfam" id="PF07155">
    <property type="entry name" value="ECF-ribofla_trS"/>
    <property type="match status" value="1"/>
</dbReference>
<evidence type="ECO:0008006" key="5">
    <source>
        <dbReference type="Google" id="ProtNLM"/>
    </source>
</evidence>